<organism evidence="1">
    <name type="scientific">Arundo donax</name>
    <name type="common">Giant reed</name>
    <name type="synonym">Donax arundinaceus</name>
    <dbReference type="NCBI Taxonomy" id="35708"/>
    <lineage>
        <taxon>Eukaryota</taxon>
        <taxon>Viridiplantae</taxon>
        <taxon>Streptophyta</taxon>
        <taxon>Embryophyta</taxon>
        <taxon>Tracheophyta</taxon>
        <taxon>Spermatophyta</taxon>
        <taxon>Magnoliopsida</taxon>
        <taxon>Liliopsida</taxon>
        <taxon>Poales</taxon>
        <taxon>Poaceae</taxon>
        <taxon>PACMAD clade</taxon>
        <taxon>Arundinoideae</taxon>
        <taxon>Arundineae</taxon>
        <taxon>Arundo</taxon>
    </lineage>
</organism>
<protein>
    <submittedName>
        <fullName evidence="1">Uncharacterized protein</fullName>
    </submittedName>
</protein>
<reference evidence="1" key="2">
    <citation type="journal article" date="2015" name="Data Brief">
        <title>Shoot transcriptome of the giant reed, Arundo donax.</title>
        <authorList>
            <person name="Barrero R.A."/>
            <person name="Guerrero F.D."/>
            <person name="Moolhuijzen P."/>
            <person name="Goolsby J.A."/>
            <person name="Tidwell J."/>
            <person name="Bellgard S.E."/>
            <person name="Bellgard M.I."/>
        </authorList>
    </citation>
    <scope>NUCLEOTIDE SEQUENCE</scope>
    <source>
        <tissue evidence="1">Shoot tissue taken approximately 20 cm above the soil surface</tissue>
    </source>
</reference>
<sequence length="40" mass="4658">MLVGASMFRSHSLAIRMRRRLLLGPFSTLLTHEDCFTRHV</sequence>
<accession>A0A0A9GE20</accession>
<dbReference type="AlphaFoldDB" id="A0A0A9GE20"/>
<evidence type="ECO:0000313" key="1">
    <source>
        <dbReference type="EMBL" id="JAE21659.1"/>
    </source>
</evidence>
<reference evidence="1" key="1">
    <citation type="submission" date="2014-09" db="EMBL/GenBank/DDBJ databases">
        <authorList>
            <person name="Magalhaes I.L.F."/>
            <person name="Oliveira U."/>
            <person name="Santos F.R."/>
            <person name="Vidigal T.H.D.A."/>
            <person name="Brescovit A.D."/>
            <person name="Santos A.J."/>
        </authorList>
    </citation>
    <scope>NUCLEOTIDE SEQUENCE</scope>
    <source>
        <tissue evidence="1">Shoot tissue taken approximately 20 cm above the soil surface</tissue>
    </source>
</reference>
<proteinExistence type="predicted"/>
<name>A0A0A9GE20_ARUDO</name>
<dbReference type="EMBL" id="GBRH01176237">
    <property type="protein sequence ID" value="JAE21659.1"/>
    <property type="molecule type" value="Transcribed_RNA"/>
</dbReference>